<dbReference type="InterPro" id="IPR000237">
    <property type="entry name" value="GRIP_dom"/>
</dbReference>
<dbReference type="SMART" id="SM00755">
    <property type="entry name" value="Grip"/>
    <property type="match status" value="1"/>
</dbReference>
<dbReference type="InterPro" id="IPR032023">
    <property type="entry name" value="GCC2_Rab_bind"/>
</dbReference>
<dbReference type="EnsemblMetazoa" id="SMAR009432-RA">
    <property type="protein sequence ID" value="SMAR009432-PA"/>
    <property type="gene ID" value="SMAR009432"/>
</dbReference>
<dbReference type="HOGENOM" id="CLU_259706_0_0_1"/>
<dbReference type="Gene3D" id="1.10.220.60">
    <property type="entry name" value="GRIP domain"/>
    <property type="match status" value="1"/>
</dbReference>
<evidence type="ECO:0000256" key="6">
    <source>
        <dbReference type="SAM" id="MobiDB-lite"/>
    </source>
</evidence>
<proteinExistence type="predicted"/>
<dbReference type="Pfam" id="PF01465">
    <property type="entry name" value="GRIP"/>
    <property type="match status" value="1"/>
</dbReference>
<keyword evidence="2" id="KW-0963">Cytoplasm</keyword>
<dbReference type="EMBL" id="JH431901">
    <property type="status" value="NOT_ANNOTATED_CDS"/>
    <property type="molecule type" value="Genomic_DNA"/>
</dbReference>
<feature type="coiled-coil region" evidence="5">
    <location>
        <begin position="877"/>
        <end position="932"/>
    </location>
</feature>
<feature type="coiled-coil region" evidence="5">
    <location>
        <begin position="457"/>
        <end position="533"/>
    </location>
</feature>
<feature type="domain" description="GRIP" evidence="7">
    <location>
        <begin position="1304"/>
        <end position="1354"/>
    </location>
</feature>
<protein>
    <recommendedName>
        <fullName evidence="7">GRIP domain-containing protein</fullName>
    </recommendedName>
</protein>
<evidence type="ECO:0000256" key="1">
    <source>
        <dbReference type="ARBA" id="ARBA00004496"/>
    </source>
</evidence>
<dbReference type="PANTHER" id="PTHR18902">
    <property type="entry name" value="NUCLEAR MITOTIC APPARATUS PROTEIN 1-RELATED"/>
    <property type="match status" value="1"/>
</dbReference>
<keyword evidence="9" id="KW-1185">Reference proteome</keyword>
<organism evidence="8 9">
    <name type="scientific">Strigamia maritima</name>
    <name type="common">European centipede</name>
    <name type="synonym">Geophilus maritimus</name>
    <dbReference type="NCBI Taxonomy" id="126957"/>
    <lineage>
        <taxon>Eukaryota</taxon>
        <taxon>Metazoa</taxon>
        <taxon>Ecdysozoa</taxon>
        <taxon>Arthropoda</taxon>
        <taxon>Myriapoda</taxon>
        <taxon>Chilopoda</taxon>
        <taxon>Pleurostigmophora</taxon>
        <taxon>Geophilomorpha</taxon>
        <taxon>Linotaeniidae</taxon>
        <taxon>Strigamia</taxon>
    </lineage>
</organism>
<feature type="coiled-coil region" evidence="5">
    <location>
        <begin position="45"/>
        <end position="327"/>
    </location>
</feature>
<dbReference type="STRING" id="126957.T1J702"/>
<dbReference type="Pfam" id="PF16704">
    <property type="entry name" value="Rab_bind"/>
    <property type="match status" value="1"/>
</dbReference>
<reference evidence="9" key="1">
    <citation type="submission" date="2011-05" db="EMBL/GenBank/DDBJ databases">
        <authorList>
            <person name="Richards S.R."/>
            <person name="Qu J."/>
            <person name="Jiang H."/>
            <person name="Jhangiani S.N."/>
            <person name="Agravi P."/>
            <person name="Goodspeed R."/>
            <person name="Gross S."/>
            <person name="Mandapat C."/>
            <person name="Jackson L."/>
            <person name="Mathew T."/>
            <person name="Pu L."/>
            <person name="Thornton R."/>
            <person name="Saada N."/>
            <person name="Wilczek-Boney K.B."/>
            <person name="Lee S."/>
            <person name="Kovar C."/>
            <person name="Wu Y."/>
            <person name="Scherer S.E."/>
            <person name="Worley K.C."/>
            <person name="Muzny D.M."/>
            <person name="Gibbs R."/>
        </authorList>
    </citation>
    <scope>NUCLEOTIDE SEQUENCE</scope>
    <source>
        <strain evidence="9">Brora</strain>
    </source>
</reference>
<feature type="coiled-coil region" evidence="5">
    <location>
        <begin position="362"/>
        <end position="420"/>
    </location>
</feature>
<feature type="region of interest" description="Disordered" evidence="6">
    <location>
        <begin position="1"/>
        <end position="27"/>
    </location>
</feature>
<evidence type="ECO:0000256" key="3">
    <source>
        <dbReference type="ARBA" id="ARBA00022553"/>
    </source>
</evidence>
<evidence type="ECO:0000313" key="9">
    <source>
        <dbReference type="Proteomes" id="UP000014500"/>
    </source>
</evidence>
<dbReference type="eggNOG" id="KOG0864">
    <property type="taxonomic scope" value="Eukaryota"/>
</dbReference>
<evidence type="ECO:0000256" key="5">
    <source>
        <dbReference type="SAM" id="Coils"/>
    </source>
</evidence>
<dbReference type="OMA" id="NSICEER"/>
<reference evidence="8" key="2">
    <citation type="submission" date="2015-02" db="UniProtKB">
        <authorList>
            <consortium name="EnsemblMetazoa"/>
        </authorList>
    </citation>
    <scope>IDENTIFICATION</scope>
</reference>
<evidence type="ECO:0000313" key="8">
    <source>
        <dbReference type="EnsemblMetazoa" id="SMAR009432-PA"/>
    </source>
</evidence>
<feature type="coiled-coil region" evidence="5">
    <location>
        <begin position="811"/>
        <end position="838"/>
    </location>
</feature>
<dbReference type="PhylomeDB" id="T1J702"/>
<evidence type="ECO:0000256" key="2">
    <source>
        <dbReference type="ARBA" id="ARBA00022490"/>
    </source>
</evidence>
<keyword evidence="4 5" id="KW-0175">Coiled coil</keyword>
<evidence type="ECO:0000259" key="7">
    <source>
        <dbReference type="PROSITE" id="PS50913"/>
    </source>
</evidence>
<dbReference type="PROSITE" id="PS50913">
    <property type="entry name" value="GRIP"/>
    <property type="match status" value="1"/>
</dbReference>
<dbReference type="Proteomes" id="UP000014500">
    <property type="component" value="Unassembled WGS sequence"/>
</dbReference>
<name>T1J702_STRMM</name>
<comment type="subcellular location">
    <subcellularLocation>
        <location evidence="1">Cytoplasm</location>
    </subcellularLocation>
</comment>
<feature type="compositionally biased region" description="Polar residues" evidence="6">
    <location>
        <begin position="1"/>
        <end position="13"/>
    </location>
</feature>
<accession>T1J702</accession>
<dbReference type="PANTHER" id="PTHR18902:SF25">
    <property type="entry name" value="GRIP AND COILED-COIL DOMAIN-CONTAINING PROTEIN 2"/>
    <property type="match status" value="1"/>
</dbReference>
<feature type="coiled-coil region" evidence="5">
    <location>
        <begin position="1000"/>
        <end position="1179"/>
    </location>
</feature>
<keyword evidence="3" id="KW-0597">Phosphoprotein</keyword>
<evidence type="ECO:0000256" key="4">
    <source>
        <dbReference type="ARBA" id="ARBA00023054"/>
    </source>
</evidence>
<sequence length="1380" mass="160857">MSLNEMSLSSPNESPREEGKSAASFLENATRDDLIKQIKKYVGLLQKTKAKCDEMKAKNRNLEQEMTKFKENFERKQELDNEVDGTIRKYNQAKEEMECMKLKEDTLKTTIHSLQNEISQLTNENTNLRSYKTELDILNEEKLKILNDNTVLKTEIEELNSTLRQNNEENNSIKTEFANLKKTFDSEIEAKIEAVNILIADKTRLETELSKLLEEKNELKDSLEDLTENQTKYDDLEEVLLQLEQVQNDNVVLRAELENASVERDRLLFQEQREESCSVLDQIQKLESELDDYKNKLEGAEFEVDELKSKLEELNETEDDKLELENLKTRENLLMEFLHECLDSEKHQYGFENKLNLVKTKFSDLQNEIEKLSFQLEDKNVEILELREKYSNIDAFKDENEKLKSELSLLHNNFNKFKDEEFFVRKIETSELKMEIELTKKLLVENEENIAANEIKFQDLVEKNSNLKTELQNKEKSSEWEKSSLEKEIECLKSDLEIKSGMTNEMLDSQSKIRELLDENAKLKMELGDKESSFGAEKSELEKETDYVKKDLKLKCEIISQQGSRAEEMSKEIEGLQSKLGDLVDENSNLTSELLNKVEKFESERSQLEKEIVYLKNNRQIISQQEDVLNIGMEDMKNEMSRLRTKLDDLLEENSKLTTELDSKERTFETECLELEKKIESAQEDLKIKDDMISQHQIILNGREEVLKQEVLDLQTKLRELEEKNECLLQRPSLDEFNKMEQSYKETIDEEKQIALSFKTEMDKTLMDLALARAQLVDLKADVDLKKSDTNATKAIINEVNAKVSVLTYEKDKLQTKNDELTMEMKRLTDSMNSISKQLVQEKESHAKTTSQFELAQTQMKQQKLDNLEFADYERVVGDLNQQIKKSNDVIEKLNREMKQRDEMFEGLNTQLDQVEKQRKQNEERCAKMKILLVKSKKELAELTKSNSERNEVEIQMKGEVEMCKHTMESMQVELSQVMGTNVKLEETIAVMSESRRRVVDALESRVSALQEDLEISRQEYKECKADFDNYKVRVHSVLKQQKEKSSAVVQQEIDACEKEYLEKALSQLRLKLEEVNEQVTALKTEKGTLQDEYDRVVNRHERALDELQKNEKELNEKLENMYTEEAVLKRKHGEALQQLRFQNEVIVETYKEQIRTLREEKDRMVSDLQVKLVSAESEVTRSHQKVLNRDENEVFDIASTERQEGEGSENTEHGASTPVQYTYDNLATEFSLEQLLNAKTSVVSTNGSHDEFESVEQRLLSSSKKIDHLTELLNESEATNLRLSEQTKVLKEEIRRLERNQEREKHAANMEYLKNIVLKFLTLSGGDERERLVPVLTMMLKLSPEERNGLTVIAKGDNLETDGDNAGWSNYLPRWSGLV</sequence>
<dbReference type="InterPro" id="IPR051841">
    <property type="entry name" value="MT-Golgi_org_protein"/>
</dbReference>
<dbReference type="GO" id="GO:0005737">
    <property type="term" value="C:cytoplasm"/>
    <property type="evidence" value="ECO:0007669"/>
    <property type="project" value="UniProtKB-SubCell"/>
</dbReference>
<feature type="coiled-coil region" evidence="5">
    <location>
        <begin position="1267"/>
        <end position="1312"/>
    </location>
</feature>
<feature type="coiled-coil region" evidence="5">
    <location>
        <begin position="559"/>
        <end position="731"/>
    </location>
</feature>